<sequence length="1272" mass="137865">MSVKDGEEPTASDTTAIATSNVLTGSGVQINAPIGTISQYFGGAENKEALCLRDLYITNPWLDKQRIEDAKGGLLQDSYRWILEQDAFRQWRDGADARLLWIKGGPGTGKTMLLCGVVNELQRTITPQGNRLAFFFCEAGNKNADSAAAVLRGLIYLLISQQPELIGHVLVRHEKVGSKLFEGPGAWYSLRDIFLDLLPKVERVTYFVVDALDGCGEDLERLLSLIAKTAAEPDTRVKWLVTSSRRADIARRLEVGKVGRRGVDLDDYAEELTLAVGAYVDQCAAELADGADDDLQQQIREGLRERAGGTFQYVTLAVARLKAVSTKEMPGILREAAPDTEGLYRQASDRIQHLDGETRYLCRSVLATIAIAHRPLRREELYALSGLPSNDAAAADDIIRKCNSFGISGLTTFSVDPQAREFLCGNRVLFPDGLESEHRRVFLRSLSLMEATLRRNMYGLDSPGTLAVDVKAPEPDPLATAAYACEYFIEHLISSCYHGRDTRDAGALAAFLESKYLYWVESLSLVRGIRTAVSSWTKLVGYLQGEKGAKRLVELVADAQRFFECNGQAIMERPLQAYASAVVFAPSGGTIGALVQSETPDWVAVAGDEMREEHWSPWSQTLEPGTDGLVIVGPVSFSPDGDWVAAALQGDRQGETKREVQVWDAVTGNRVWRLQNAGGWMAFPPKSSLLGTAAGVGAGGQGGVVRFWDLAKGAWHDRVIDLPDISAAAFSPDGVWLAAAAGDYMNIWDWERGDRALQFRHGSASAAGSVAYSADGTRLASAHEMEVRIWNAESGRQLCYISGVKATLVAFSPESSAGIKLISASNESLITWSTGAGERLGMLDVPSEHDPYSAVALSIDGRYFTASPGGTIKTWDTVTRRRLQTLEGYDRHVRSLVFSPDGRQLATIGAWGLRLYRAAASTDGGVFQATRDHPGKISIIRVSGGGGTTTTTTMVSASASTMKIWDLAVGGCRPREIETARGGILDVVLSPDGGRLVSLSSCEDVGVWDTETGGRLQTIPDYGLAASFSCDGAQVAILTTSSTLRVWDLTKKRYVRVFDPLPQEGGGSEPGAGSVAFAPDGCIATSLDRAIRLWKLTRRACTQTLGDDATAKALLFSSDAGRLAASYDDRIKIWDLKDGCCLQALDTRGSRRVDLVAFDASQSRLLTDVGLFLLNDTDMTPARDKTGTGTGNMGREVRRQGYGVDIDSGWVTWESKKMLWLPPAFRPDSTAVLLPEPGASTPSTIVLGCRSGRVVVLRFPTHKPPVESRRRG</sequence>
<dbReference type="RefSeq" id="XP_009225998.1">
    <property type="nucleotide sequence ID" value="XM_009227734.1"/>
</dbReference>
<dbReference type="GO" id="GO:1990234">
    <property type="term" value="C:transferase complex"/>
    <property type="evidence" value="ECO:0007669"/>
    <property type="project" value="UniProtKB-ARBA"/>
</dbReference>
<comment type="similarity">
    <text evidence="4">Belongs to the WD repeat MDV1/CAF4 family.</text>
</comment>
<dbReference type="EMBL" id="GL385399">
    <property type="protein sequence ID" value="EJT73024.1"/>
    <property type="molecule type" value="Genomic_DNA"/>
</dbReference>
<evidence type="ECO:0000256" key="1">
    <source>
        <dbReference type="ARBA" id="ARBA00022574"/>
    </source>
</evidence>
<reference evidence="9" key="5">
    <citation type="submission" date="2018-04" db="UniProtKB">
        <authorList>
            <consortium name="EnsemblFungi"/>
        </authorList>
    </citation>
    <scope>IDENTIFICATION</scope>
    <source>
        <strain evidence="9">R3-111a-1</strain>
    </source>
</reference>
<comment type="function">
    <text evidence="6">Involved in mitochondrial fission. Acts as an adapter protein required to form mitochondrial fission complexes. Formation of these complexes is required to promote constriction and fission of the mitochondrial compartment at a late step in mitochondrial division.</text>
</comment>
<reference evidence="8" key="3">
    <citation type="submission" date="2010-09" db="EMBL/GenBank/DDBJ databases">
        <title>Annotation of Gaeumannomyces graminis var. tritici R3-111a-1.</title>
        <authorList>
            <consortium name="The Broad Institute Genome Sequencing Platform"/>
            <person name="Ma L.-J."/>
            <person name="Dead R."/>
            <person name="Young S.K."/>
            <person name="Zeng Q."/>
            <person name="Gargeya S."/>
            <person name="Fitzgerald M."/>
            <person name="Haas B."/>
            <person name="Abouelleil A."/>
            <person name="Alvarado L."/>
            <person name="Arachchi H.M."/>
            <person name="Berlin A."/>
            <person name="Brown A."/>
            <person name="Chapman S.B."/>
            <person name="Chen Z."/>
            <person name="Dunbar C."/>
            <person name="Freedman E."/>
            <person name="Gearin G."/>
            <person name="Gellesch M."/>
            <person name="Goldberg J."/>
            <person name="Griggs A."/>
            <person name="Gujja S."/>
            <person name="Heiman D."/>
            <person name="Howarth C."/>
            <person name="Larson L."/>
            <person name="Lui A."/>
            <person name="MacDonald P.J.P."/>
            <person name="Mehta T."/>
            <person name="Montmayeur A."/>
            <person name="Murphy C."/>
            <person name="Neiman D."/>
            <person name="Pearson M."/>
            <person name="Priest M."/>
            <person name="Roberts A."/>
            <person name="Saif S."/>
            <person name="Shea T."/>
            <person name="Shenoy N."/>
            <person name="Sisk P."/>
            <person name="Stolte C."/>
            <person name="Sykes S."/>
            <person name="Yandava C."/>
            <person name="Wortman J."/>
            <person name="Nusbaum C."/>
            <person name="Birren B."/>
        </authorList>
    </citation>
    <scope>NUCLEOTIDE SEQUENCE</scope>
    <source>
        <strain evidence="8">R3-111a-1</strain>
    </source>
</reference>
<accession>J3P8P0</accession>
<dbReference type="GeneID" id="20350333"/>
<dbReference type="SUPFAM" id="SSF50998">
    <property type="entry name" value="Quinoprotein alcohol dehydrogenase-like"/>
    <property type="match status" value="1"/>
</dbReference>
<dbReference type="InterPro" id="IPR027417">
    <property type="entry name" value="P-loop_NTPase"/>
</dbReference>
<dbReference type="Pfam" id="PF24883">
    <property type="entry name" value="NPHP3_N"/>
    <property type="match status" value="1"/>
</dbReference>
<evidence type="ECO:0000256" key="3">
    <source>
        <dbReference type="ARBA" id="ARBA00023054"/>
    </source>
</evidence>
<keyword evidence="1" id="KW-0853">WD repeat</keyword>
<keyword evidence="10" id="KW-1185">Reference proteome</keyword>
<dbReference type="eggNOG" id="KOG0266">
    <property type="taxonomic scope" value="Eukaryota"/>
</dbReference>
<dbReference type="InterPro" id="IPR015943">
    <property type="entry name" value="WD40/YVTN_repeat-like_dom_sf"/>
</dbReference>
<reference evidence="9" key="4">
    <citation type="journal article" date="2015" name="G3 (Bethesda)">
        <title>Genome sequences of three phytopathogenic species of the Magnaporthaceae family of fungi.</title>
        <authorList>
            <person name="Okagaki L.H."/>
            <person name="Nunes C.C."/>
            <person name="Sailsbery J."/>
            <person name="Clay B."/>
            <person name="Brown D."/>
            <person name="John T."/>
            <person name="Oh Y."/>
            <person name="Young N."/>
            <person name="Fitzgerald M."/>
            <person name="Haas B.J."/>
            <person name="Zeng Q."/>
            <person name="Young S."/>
            <person name="Adiconis X."/>
            <person name="Fan L."/>
            <person name="Levin J.Z."/>
            <person name="Mitchell T.K."/>
            <person name="Okubara P.A."/>
            <person name="Farman M.L."/>
            <person name="Kohn L.M."/>
            <person name="Birren B."/>
            <person name="Ma L.-J."/>
            <person name="Dean R.A."/>
        </authorList>
    </citation>
    <scope>NUCLEOTIDE SEQUENCE</scope>
    <source>
        <strain evidence="9">R3-111a-1</strain>
    </source>
</reference>
<evidence type="ECO:0000256" key="5">
    <source>
        <dbReference type="ARBA" id="ARBA00039789"/>
    </source>
</evidence>
<dbReference type="InterPro" id="IPR001680">
    <property type="entry name" value="WD40_rpt"/>
</dbReference>
<dbReference type="PANTHER" id="PTHR22847">
    <property type="entry name" value="WD40 REPEAT PROTEIN"/>
    <property type="match status" value="1"/>
</dbReference>
<evidence type="ECO:0000313" key="10">
    <source>
        <dbReference type="Proteomes" id="UP000006039"/>
    </source>
</evidence>
<dbReference type="SMART" id="SM00320">
    <property type="entry name" value="WD40"/>
    <property type="match status" value="9"/>
</dbReference>
<dbReference type="OrthoDB" id="538223at2759"/>
<dbReference type="Gene3D" id="3.40.50.300">
    <property type="entry name" value="P-loop containing nucleotide triphosphate hydrolases"/>
    <property type="match status" value="1"/>
</dbReference>
<evidence type="ECO:0000256" key="2">
    <source>
        <dbReference type="ARBA" id="ARBA00022737"/>
    </source>
</evidence>
<dbReference type="PANTHER" id="PTHR22847:SF637">
    <property type="entry name" value="WD REPEAT DOMAIN 5B"/>
    <property type="match status" value="1"/>
</dbReference>
<evidence type="ECO:0000313" key="9">
    <source>
        <dbReference type="EnsemblFungi" id="EJT73024"/>
    </source>
</evidence>
<dbReference type="VEuPathDB" id="FungiDB:GGTG_09875"/>
<proteinExistence type="inferred from homology"/>
<dbReference type="Proteomes" id="UP000006039">
    <property type="component" value="Unassembled WGS sequence"/>
</dbReference>
<protein>
    <recommendedName>
        <fullName evidence="5">Mitochondrial division protein 1</fullName>
    </recommendedName>
</protein>
<dbReference type="InterPro" id="IPR056884">
    <property type="entry name" value="NPHP3-like_N"/>
</dbReference>
<dbReference type="EnsemblFungi" id="EJT73024">
    <property type="protein sequence ID" value="EJT73024"/>
    <property type="gene ID" value="GGTG_09875"/>
</dbReference>
<feature type="domain" description="NACHT" evidence="7">
    <location>
        <begin position="98"/>
        <end position="244"/>
    </location>
</feature>
<dbReference type="PROSITE" id="PS50837">
    <property type="entry name" value="NACHT"/>
    <property type="match status" value="1"/>
</dbReference>
<organism evidence="8">
    <name type="scientific">Gaeumannomyces tritici (strain R3-111a-1)</name>
    <name type="common">Wheat and barley take-all root rot fungus</name>
    <name type="synonym">Gaeumannomyces graminis var. tritici</name>
    <dbReference type="NCBI Taxonomy" id="644352"/>
    <lineage>
        <taxon>Eukaryota</taxon>
        <taxon>Fungi</taxon>
        <taxon>Dikarya</taxon>
        <taxon>Ascomycota</taxon>
        <taxon>Pezizomycotina</taxon>
        <taxon>Sordariomycetes</taxon>
        <taxon>Sordariomycetidae</taxon>
        <taxon>Magnaporthales</taxon>
        <taxon>Magnaporthaceae</taxon>
        <taxon>Gaeumannomyces</taxon>
    </lineage>
</organism>
<evidence type="ECO:0000256" key="6">
    <source>
        <dbReference type="ARBA" id="ARBA00043913"/>
    </source>
</evidence>
<dbReference type="Gene3D" id="2.130.10.10">
    <property type="entry name" value="YVTN repeat-like/Quinoprotein amine dehydrogenase"/>
    <property type="match status" value="3"/>
</dbReference>
<dbReference type="SUPFAM" id="SSF52540">
    <property type="entry name" value="P-loop containing nucleoside triphosphate hydrolases"/>
    <property type="match status" value="1"/>
</dbReference>
<keyword evidence="2" id="KW-0677">Repeat</keyword>
<dbReference type="STRING" id="644352.J3P8P0"/>
<evidence type="ECO:0000256" key="4">
    <source>
        <dbReference type="ARBA" id="ARBA00038415"/>
    </source>
</evidence>
<dbReference type="InterPro" id="IPR011047">
    <property type="entry name" value="Quinoprotein_ADH-like_sf"/>
</dbReference>
<evidence type="ECO:0000313" key="8">
    <source>
        <dbReference type="EMBL" id="EJT73024.1"/>
    </source>
</evidence>
<reference evidence="10" key="1">
    <citation type="submission" date="2010-07" db="EMBL/GenBank/DDBJ databases">
        <title>The genome sequence of Gaeumannomyces graminis var. tritici strain R3-111a-1.</title>
        <authorList>
            <consortium name="The Broad Institute Genome Sequencing Platform"/>
            <person name="Ma L.-J."/>
            <person name="Dead R."/>
            <person name="Young S."/>
            <person name="Zeng Q."/>
            <person name="Koehrsen M."/>
            <person name="Alvarado L."/>
            <person name="Berlin A."/>
            <person name="Chapman S.B."/>
            <person name="Chen Z."/>
            <person name="Freedman E."/>
            <person name="Gellesch M."/>
            <person name="Goldberg J."/>
            <person name="Griggs A."/>
            <person name="Gujja S."/>
            <person name="Heilman E.R."/>
            <person name="Heiman D."/>
            <person name="Hepburn T."/>
            <person name="Howarth C."/>
            <person name="Jen D."/>
            <person name="Larson L."/>
            <person name="Mehta T."/>
            <person name="Neiman D."/>
            <person name="Pearson M."/>
            <person name="Roberts A."/>
            <person name="Saif S."/>
            <person name="Shea T."/>
            <person name="Shenoy N."/>
            <person name="Sisk P."/>
            <person name="Stolte C."/>
            <person name="Sykes S."/>
            <person name="Walk T."/>
            <person name="White J."/>
            <person name="Yandava C."/>
            <person name="Haas B."/>
            <person name="Nusbaum C."/>
            <person name="Birren B."/>
        </authorList>
    </citation>
    <scope>NUCLEOTIDE SEQUENCE [LARGE SCALE GENOMIC DNA]</scope>
    <source>
        <strain evidence="10">R3-111a-1</strain>
    </source>
</reference>
<keyword evidence="3" id="KW-0175">Coiled coil</keyword>
<dbReference type="Pfam" id="PF00400">
    <property type="entry name" value="WD40"/>
    <property type="match status" value="2"/>
</dbReference>
<gene>
    <name evidence="9" type="primary">20350333</name>
    <name evidence="8" type="ORF">GGTG_09875</name>
</gene>
<reference evidence="8" key="2">
    <citation type="submission" date="2010-07" db="EMBL/GenBank/DDBJ databases">
        <authorList>
            <consortium name="The Broad Institute Genome Sequencing Platform"/>
            <consortium name="Broad Institute Genome Sequencing Center for Infectious Disease"/>
            <person name="Ma L.-J."/>
            <person name="Dead R."/>
            <person name="Young S."/>
            <person name="Zeng Q."/>
            <person name="Koehrsen M."/>
            <person name="Alvarado L."/>
            <person name="Berlin A."/>
            <person name="Chapman S.B."/>
            <person name="Chen Z."/>
            <person name="Freedman E."/>
            <person name="Gellesch M."/>
            <person name="Goldberg J."/>
            <person name="Griggs A."/>
            <person name="Gujja S."/>
            <person name="Heilman E.R."/>
            <person name="Heiman D."/>
            <person name="Hepburn T."/>
            <person name="Howarth C."/>
            <person name="Jen D."/>
            <person name="Larson L."/>
            <person name="Mehta T."/>
            <person name="Neiman D."/>
            <person name="Pearson M."/>
            <person name="Roberts A."/>
            <person name="Saif S."/>
            <person name="Shea T."/>
            <person name="Shenoy N."/>
            <person name="Sisk P."/>
            <person name="Stolte C."/>
            <person name="Sykes S."/>
            <person name="Walk T."/>
            <person name="White J."/>
            <person name="Yandava C."/>
            <person name="Haas B."/>
            <person name="Nusbaum C."/>
            <person name="Birren B."/>
        </authorList>
    </citation>
    <scope>NUCLEOTIDE SEQUENCE</scope>
    <source>
        <strain evidence="8">R3-111a-1</strain>
    </source>
</reference>
<name>J3P8P0_GAET3</name>
<dbReference type="AlphaFoldDB" id="J3P8P0"/>
<dbReference type="HOGENOM" id="CLU_000288_6_16_1"/>
<dbReference type="InterPro" id="IPR007111">
    <property type="entry name" value="NACHT_NTPase"/>
</dbReference>
<evidence type="ECO:0000259" key="7">
    <source>
        <dbReference type="PROSITE" id="PS50837"/>
    </source>
</evidence>